<evidence type="ECO:0000313" key="9">
    <source>
        <dbReference type="RefSeq" id="XP_027202608.1"/>
    </source>
</evidence>
<dbReference type="CDD" id="cd00130">
    <property type="entry name" value="PAS"/>
    <property type="match status" value="2"/>
</dbReference>
<dbReference type="GO" id="GO:0005634">
    <property type="term" value="C:nucleus"/>
    <property type="evidence" value="ECO:0007669"/>
    <property type="project" value="UniProtKB-SubCell"/>
</dbReference>
<feature type="region of interest" description="Disordered" evidence="6">
    <location>
        <begin position="403"/>
        <end position="475"/>
    </location>
</feature>
<dbReference type="RefSeq" id="XP_027202608.1">
    <property type="nucleotide sequence ID" value="XM_027346807.1"/>
</dbReference>
<evidence type="ECO:0000313" key="8">
    <source>
        <dbReference type="Proteomes" id="UP000515146"/>
    </source>
</evidence>
<gene>
    <name evidence="9" type="primary">LOC113796518</name>
</gene>
<evidence type="ECO:0000256" key="5">
    <source>
        <dbReference type="ARBA" id="ARBA00023242"/>
    </source>
</evidence>
<dbReference type="Gene3D" id="3.30.450.20">
    <property type="entry name" value="PAS domain"/>
    <property type="match status" value="2"/>
</dbReference>
<feature type="compositionally biased region" description="Polar residues" evidence="6">
    <location>
        <begin position="706"/>
        <end position="725"/>
    </location>
</feature>
<keyword evidence="3" id="KW-0238">DNA-binding</keyword>
<keyword evidence="2" id="KW-0805">Transcription regulation</keyword>
<feature type="domain" description="PAS" evidence="7">
    <location>
        <begin position="21"/>
        <end position="77"/>
    </location>
</feature>
<dbReference type="GO" id="GO:0034751">
    <property type="term" value="C:aryl hydrocarbon receptor complex"/>
    <property type="evidence" value="ECO:0007669"/>
    <property type="project" value="TreeGrafter"/>
</dbReference>
<keyword evidence="5" id="KW-0539">Nucleus</keyword>
<feature type="region of interest" description="Disordered" evidence="6">
    <location>
        <begin position="1163"/>
        <end position="1201"/>
    </location>
</feature>
<dbReference type="InterPro" id="IPR000014">
    <property type="entry name" value="PAS"/>
</dbReference>
<dbReference type="PROSITE" id="PS50112">
    <property type="entry name" value="PAS"/>
    <property type="match status" value="2"/>
</dbReference>
<feature type="region of interest" description="Disordered" evidence="6">
    <location>
        <begin position="1243"/>
        <end position="1271"/>
    </location>
</feature>
<proteinExistence type="predicted"/>
<feature type="compositionally biased region" description="Polar residues" evidence="6">
    <location>
        <begin position="1259"/>
        <end position="1271"/>
    </location>
</feature>
<evidence type="ECO:0000256" key="3">
    <source>
        <dbReference type="ARBA" id="ARBA00023125"/>
    </source>
</evidence>
<feature type="compositionally biased region" description="Low complexity" evidence="6">
    <location>
        <begin position="1172"/>
        <end position="1181"/>
    </location>
</feature>
<reference evidence="9" key="1">
    <citation type="submission" date="2025-08" db="UniProtKB">
        <authorList>
            <consortium name="RefSeq"/>
        </authorList>
    </citation>
    <scope>IDENTIFICATION</scope>
    <source>
        <strain evidence="9">Airmid</strain>
    </source>
</reference>
<feature type="domain" description="PAS" evidence="7">
    <location>
        <begin position="190"/>
        <end position="227"/>
    </location>
</feature>
<organism evidence="8 9">
    <name type="scientific">Dermatophagoides pteronyssinus</name>
    <name type="common">European house dust mite</name>
    <dbReference type="NCBI Taxonomy" id="6956"/>
    <lineage>
        <taxon>Eukaryota</taxon>
        <taxon>Metazoa</taxon>
        <taxon>Ecdysozoa</taxon>
        <taxon>Arthropoda</taxon>
        <taxon>Chelicerata</taxon>
        <taxon>Arachnida</taxon>
        <taxon>Acari</taxon>
        <taxon>Acariformes</taxon>
        <taxon>Sarcoptiformes</taxon>
        <taxon>Astigmata</taxon>
        <taxon>Psoroptidia</taxon>
        <taxon>Analgoidea</taxon>
        <taxon>Pyroglyphidae</taxon>
        <taxon>Dermatophagoidinae</taxon>
        <taxon>Dermatophagoides</taxon>
    </lineage>
</organism>
<feature type="compositionally biased region" description="Basic residues" evidence="6">
    <location>
        <begin position="941"/>
        <end position="950"/>
    </location>
</feature>
<feature type="compositionally biased region" description="Low complexity" evidence="6">
    <location>
        <begin position="405"/>
        <end position="475"/>
    </location>
</feature>
<feature type="compositionally biased region" description="Low complexity" evidence="6">
    <location>
        <begin position="727"/>
        <end position="738"/>
    </location>
</feature>
<dbReference type="GO" id="GO:0006805">
    <property type="term" value="P:xenobiotic metabolic process"/>
    <property type="evidence" value="ECO:0007669"/>
    <property type="project" value="InterPro"/>
</dbReference>
<dbReference type="InterPro" id="IPR035965">
    <property type="entry name" value="PAS-like_dom_sf"/>
</dbReference>
<evidence type="ECO:0000256" key="6">
    <source>
        <dbReference type="SAM" id="MobiDB-lite"/>
    </source>
</evidence>
<dbReference type="Proteomes" id="UP000515146">
    <property type="component" value="Unplaced"/>
</dbReference>
<dbReference type="InParanoid" id="A0A6P6YAY1"/>
<dbReference type="Pfam" id="PF14598">
    <property type="entry name" value="PAS_11"/>
    <property type="match status" value="1"/>
</dbReference>
<comment type="subcellular location">
    <subcellularLocation>
        <location evidence="1">Nucleus</location>
    </subcellularLocation>
</comment>
<evidence type="ECO:0000259" key="7">
    <source>
        <dbReference type="PROSITE" id="PS50112"/>
    </source>
</evidence>
<feature type="compositionally biased region" description="Low complexity" evidence="6">
    <location>
        <begin position="356"/>
        <end position="391"/>
    </location>
</feature>
<protein>
    <submittedName>
        <fullName evidence="9">Uncharacterized protein DDB_G0283357-like</fullName>
    </submittedName>
</protein>
<feature type="non-terminal residue" evidence="9">
    <location>
        <position position="1390"/>
    </location>
</feature>
<feature type="compositionally biased region" description="Low complexity" evidence="6">
    <location>
        <begin position="951"/>
        <end position="961"/>
    </location>
</feature>
<keyword evidence="4" id="KW-0804">Transcription</keyword>
<feature type="compositionally biased region" description="Polar residues" evidence="6">
    <location>
        <begin position="962"/>
        <end position="972"/>
    </location>
</feature>
<evidence type="ECO:0000256" key="1">
    <source>
        <dbReference type="ARBA" id="ARBA00004123"/>
    </source>
</evidence>
<dbReference type="InterPro" id="IPR013767">
    <property type="entry name" value="PAS_fold"/>
</dbReference>
<feature type="compositionally biased region" description="Basic and acidic residues" evidence="6">
    <location>
        <begin position="694"/>
        <end position="704"/>
    </location>
</feature>
<feature type="region of interest" description="Disordered" evidence="6">
    <location>
        <begin position="487"/>
        <end position="515"/>
    </location>
</feature>
<dbReference type="PANTHER" id="PTHR10649">
    <property type="entry name" value="ARYL HYDROCARBON RECEPTOR"/>
    <property type="match status" value="1"/>
</dbReference>
<evidence type="ECO:0000256" key="2">
    <source>
        <dbReference type="ARBA" id="ARBA00023015"/>
    </source>
</evidence>
<dbReference type="KEGG" id="dpte:113796518"/>
<feature type="region of interest" description="Disordered" evidence="6">
    <location>
        <begin position="657"/>
        <end position="738"/>
    </location>
</feature>
<dbReference type="SMART" id="SM00091">
    <property type="entry name" value="PAS"/>
    <property type="match status" value="2"/>
</dbReference>
<feature type="compositionally biased region" description="Low complexity" evidence="6">
    <location>
        <begin position="319"/>
        <end position="348"/>
    </location>
</feature>
<dbReference type="OrthoDB" id="7788762at2759"/>
<sequence length="1390" mass="151231">MTTEMTAASIAIESMMESDLILQALNGFLLILTCDGEVFYTSNTVETYLGFHQSDICHQSVYELVHSEDREELQRHLMWNSNLPTDRSTLKLTEILLTENCHLLERNFTVRFRCLLDNTSGFLRLDVRGRIKILHGQNHKSEEPPMALFAVCTPFGPPSLLEMPANEKASFKSKHKLDFSMVSMEPRGRSLLGYNESDLANRGGYDLIHQDDLFYVASAHQELLKTGASVLIAYRLVSKDCLKWQWLQTSARLVYKNSKPDFILCTHRPLMEEEGRDLLSKRTMDFKVTYLDGGLGAITVNRNSNGGSQQNSCNFLNDSYSQSSSSGNTPTTTKTTTNDCSTVKQSKSIKSERSTSRSSSRNTNSVNSVCDVNGNGNSNNGSHSINKCNNDINTNTNKLRYQAADSTSGSSHSDSQSQSHNQRNTSRSNNNNTQSYMTTTTTTTKKSSKSSSLKSGASSSSSSSAKKNKSSAANISSCMSRYESPNSFSMTSNHTNSISSQHYLSTPPLETNNSFDRNIQHNLKITGDREIHFDSAITSINHSNSTTSPEISDLSSANIRSTTSNYTNSSGSWSSAIHHHSNPYSALLDESGSLHLASEAPSHSMFGHQHTATSAYHHHSGHPHSLSIGGLDCGTAAAAAAVAAAAYNAAYHHPATASTHQPYSHHQTITSHNNDSLTQSSPPPPLHQHRQQTHHPEAIVHDSIDTDSSQPNYSGSVSSATNIVLPSSESPSSTDVSVSVTTSNDIEHNNLLSRAPTTSFFSAENLLNYSSATRPHNQTNSYGAANTCSSTSDTTGNDIYAVAAAAAIHHGQRHGQYVMGGHSANSHHPYTHHHYGTAASTYHHQLHQNSGIATSTHPHHTSYNHDNFNHDDNGSTNLSGGYLRNPVTGLMYSETFSGFHDSNSSTTNAATNPYRLSSTYNYGHHHHQNMPSLNGSETYSNHHRNHHHHTSTSSLSNGSEHPNSTNTFSSVYGSHTHPHLHAFAAHTSLAAAAAANCPTNDLNSHQTFFNAASALDHHSGHHHHQHPHQTTDAFAGNFNMHVPLWNGLGMLSSASTSATNNHTPIVTDFYNGSSFSSLQKQTSLNHEKLEADDDDDDHHHHTPQQHHEQQQQQQLIGNKTDQYFKKRKLKHCNTNSLSISLNNSDVQTSSSTTNVVHLNHNSMISADTPPASSSSSSSSSSTTLIDEYNNLNNNNNNDDRKQLRSNDLIIEHNNNNNDNNNSQPNPLLWNSLMASTTNSLTTMRTVSTPTPTTTTTTTLDSNNNKSITSDIGPITQTLTQTRSTHLQNNNQQLIQNECFLSPSSTTSSTSSLSLIAANSIGICNHIESSSSSSTTPSSASCSSNIIHDQNVSATSTTSTSTSTTTTTALTMSTIASLIDATNTSNILSLN</sequence>
<feature type="region of interest" description="Disordered" evidence="6">
    <location>
        <begin position="311"/>
        <end position="391"/>
    </location>
</feature>
<feature type="region of interest" description="Disordered" evidence="6">
    <location>
        <begin position="1090"/>
        <end position="1115"/>
    </location>
</feature>
<dbReference type="SUPFAM" id="SSF55785">
    <property type="entry name" value="PYP-like sensor domain (PAS domain)"/>
    <property type="match status" value="2"/>
</dbReference>
<dbReference type="InterPro" id="IPR039091">
    <property type="entry name" value="AHR/AHRR"/>
</dbReference>
<keyword evidence="8" id="KW-1185">Reference proteome</keyword>
<dbReference type="GO" id="GO:0004879">
    <property type="term" value="F:nuclear receptor activity"/>
    <property type="evidence" value="ECO:0007669"/>
    <property type="project" value="TreeGrafter"/>
</dbReference>
<dbReference type="OMA" id="YPSQYNY"/>
<feature type="compositionally biased region" description="Polar residues" evidence="6">
    <location>
        <begin position="658"/>
        <end position="680"/>
    </location>
</feature>
<dbReference type="FunFam" id="3.30.450.20:FF:000074">
    <property type="entry name" value="Aryl hydrocarbon receptor"/>
    <property type="match status" value="1"/>
</dbReference>
<accession>A0A6P6YAY1</accession>
<dbReference type="FunFam" id="3.30.450.20:FF:000069">
    <property type="entry name" value="Aryl hydrocarbon receptor"/>
    <property type="match status" value="1"/>
</dbReference>
<feature type="compositionally biased region" description="Low complexity" evidence="6">
    <location>
        <begin position="1243"/>
        <end position="1258"/>
    </location>
</feature>
<dbReference type="Pfam" id="PF00989">
    <property type="entry name" value="PAS"/>
    <property type="match status" value="1"/>
</dbReference>
<dbReference type="GO" id="GO:0000976">
    <property type="term" value="F:transcription cis-regulatory region binding"/>
    <property type="evidence" value="ECO:0007669"/>
    <property type="project" value="TreeGrafter"/>
</dbReference>
<name>A0A6P6YAY1_DERPT</name>
<dbReference type="PANTHER" id="PTHR10649:SF12">
    <property type="entry name" value="SPINELESS, ISOFORM C"/>
    <property type="match status" value="1"/>
</dbReference>
<feature type="region of interest" description="Disordered" evidence="6">
    <location>
        <begin position="918"/>
        <end position="972"/>
    </location>
</feature>
<evidence type="ECO:0000256" key="4">
    <source>
        <dbReference type="ARBA" id="ARBA00023163"/>
    </source>
</evidence>